<feature type="signal peptide" evidence="1">
    <location>
        <begin position="1"/>
        <end position="23"/>
    </location>
</feature>
<dbReference type="InterPro" id="IPR032710">
    <property type="entry name" value="NTF2-like_dom_sf"/>
</dbReference>
<evidence type="ECO:0000313" key="2">
    <source>
        <dbReference type="EMBL" id="MET3599749.1"/>
    </source>
</evidence>
<comment type="caution">
    <text evidence="2">The sequence shown here is derived from an EMBL/GenBank/DDBJ whole genome shotgun (WGS) entry which is preliminary data.</text>
</comment>
<dbReference type="RefSeq" id="WP_354433836.1">
    <property type="nucleotide sequence ID" value="NZ_JBEPLY010000004.1"/>
</dbReference>
<evidence type="ECO:0000256" key="1">
    <source>
        <dbReference type="SAM" id="SignalP"/>
    </source>
</evidence>
<evidence type="ECO:0000313" key="3">
    <source>
        <dbReference type="Proteomes" id="UP001549164"/>
    </source>
</evidence>
<protein>
    <recommendedName>
        <fullName evidence="4">Polyketide cyclase</fullName>
    </recommendedName>
</protein>
<keyword evidence="3" id="KW-1185">Reference proteome</keyword>
<gene>
    <name evidence="2" type="ORF">ABID12_001688</name>
</gene>
<dbReference type="Proteomes" id="UP001549164">
    <property type="component" value="Unassembled WGS sequence"/>
</dbReference>
<dbReference type="InterPro" id="IPR009959">
    <property type="entry name" value="Cyclase_SnoaL-like"/>
</dbReference>
<evidence type="ECO:0008006" key="4">
    <source>
        <dbReference type="Google" id="ProtNLM"/>
    </source>
</evidence>
<proteinExistence type="predicted"/>
<dbReference type="EMBL" id="JBEPLY010000004">
    <property type="protein sequence ID" value="MET3599749.1"/>
    <property type="molecule type" value="Genomic_DNA"/>
</dbReference>
<dbReference type="Pfam" id="PF07366">
    <property type="entry name" value="SnoaL"/>
    <property type="match status" value="1"/>
</dbReference>
<sequence length="193" mass="21034">MNMKTLGLLAAVAVVIPATASLAQEQTGTPAAEAIPQLMQQLDQYQTAEATIQKNLETFDTLDFDVYTNQKWDRLGESHAEDILVHYPDGSTTTGLEDHIAAISQTFVFAPDTHIDVHPIRFGSGPWTGVIGVLEGTFTEPMPTGDGETIPPTGKPFSLTMATIGHWTDAGVMDEEYLFYDNAEFMREIGLGQ</sequence>
<reference evidence="2 3" key="1">
    <citation type="submission" date="2024-06" db="EMBL/GenBank/DDBJ databases">
        <title>Genomic Encyclopedia of Type Strains, Phase IV (KMG-IV): sequencing the most valuable type-strain genomes for metagenomic binning, comparative biology and taxonomic classification.</title>
        <authorList>
            <person name="Goeker M."/>
        </authorList>
    </citation>
    <scope>NUCLEOTIDE SEQUENCE [LARGE SCALE GENOMIC DNA]</scope>
    <source>
        <strain evidence="2 3">DSM 28102</strain>
    </source>
</reference>
<feature type="chain" id="PRO_5045689345" description="Polyketide cyclase" evidence="1">
    <location>
        <begin position="24"/>
        <end position="193"/>
    </location>
</feature>
<dbReference type="SUPFAM" id="SSF54427">
    <property type="entry name" value="NTF2-like"/>
    <property type="match status" value="1"/>
</dbReference>
<name>A0ABV2IA10_9HYPH</name>
<organism evidence="2 3">
    <name type="scientific">Martelella mangrovi</name>
    <dbReference type="NCBI Taxonomy" id="1397477"/>
    <lineage>
        <taxon>Bacteria</taxon>
        <taxon>Pseudomonadati</taxon>
        <taxon>Pseudomonadota</taxon>
        <taxon>Alphaproteobacteria</taxon>
        <taxon>Hyphomicrobiales</taxon>
        <taxon>Aurantimonadaceae</taxon>
        <taxon>Martelella</taxon>
    </lineage>
</organism>
<dbReference type="Gene3D" id="3.10.450.50">
    <property type="match status" value="1"/>
</dbReference>
<keyword evidence="1" id="KW-0732">Signal</keyword>
<accession>A0ABV2IA10</accession>